<dbReference type="InterPro" id="IPR044733">
    <property type="entry name" value="AP1_sigma"/>
</dbReference>
<dbReference type="PANTHER" id="PTHR11753">
    <property type="entry name" value="ADAPTOR COMPLEXES SMALL SUBUNIT FAMILY"/>
    <property type="match status" value="1"/>
</dbReference>
<keyword evidence="8" id="KW-0968">Cytoplasmic vesicle</keyword>
<keyword evidence="7" id="KW-0472">Membrane</keyword>
<dbReference type="InterPro" id="IPR022775">
    <property type="entry name" value="AP_mu_sigma_su"/>
</dbReference>
<dbReference type="CDD" id="cd14831">
    <property type="entry name" value="AP1_sigma"/>
    <property type="match status" value="1"/>
</dbReference>
<dbReference type="Proteomes" id="UP001174909">
    <property type="component" value="Unassembled WGS sequence"/>
</dbReference>
<organism evidence="10 11">
    <name type="scientific">Geodia barretti</name>
    <name type="common">Barrett's horny sponge</name>
    <dbReference type="NCBI Taxonomy" id="519541"/>
    <lineage>
        <taxon>Eukaryota</taxon>
        <taxon>Metazoa</taxon>
        <taxon>Porifera</taxon>
        <taxon>Demospongiae</taxon>
        <taxon>Heteroscleromorpha</taxon>
        <taxon>Tetractinellida</taxon>
        <taxon>Astrophorina</taxon>
        <taxon>Geodiidae</taxon>
        <taxon>Geodia</taxon>
    </lineage>
</organism>
<proteinExistence type="inferred from homology"/>
<evidence type="ECO:0000259" key="9">
    <source>
        <dbReference type="Pfam" id="PF01217"/>
    </source>
</evidence>
<comment type="subcellular location">
    <subcellularLocation>
        <location evidence="1">Cytoplasmic vesicle membrane</location>
    </subcellularLocation>
    <subcellularLocation>
        <location evidence="2">Golgi apparatus</location>
    </subcellularLocation>
</comment>
<keyword evidence="5" id="KW-0653">Protein transport</keyword>
<reference evidence="10" key="1">
    <citation type="submission" date="2023-03" db="EMBL/GenBank/DDBJ databases">
        <authorList>
            <person name="Steffen K."/>
            <person name="Cardenas P."/>
        </authorList>
    </citation>
    <scope>NUCLEOTIDE SEQUENCE</scope>
</reference>
<evidence type="ECO:0000256" key="7">
    <source>
        <dbReference type="ARBA" id="ARBA00023136"/>
    </source>
</evidence>
<evidence type="ECO:0000256" key="2">
    <source>
        <dbReference type="ARBA" id="ARBA00004555"/>
    </source>
</evidence>
<gene>
    <name evidence="10" type="ORF">GBAR_LOCUS1461</name>
</gene>
<evidence type="ECO:0000313" key="10">
    <source>
        <dbReference type="EMBL" id="CAI7994486.1"/>
    </source>
</evidence>
<evidence type="ECO:0000256" key="8">
    <source>
        <dbReference type="ARBA" id="ARBA00023329"/>
    </source>
</evidence>
<sequence>MVSLKRLFFHSNPLFSVPVRAAVQSAGQGPSPEMVPRLHAEREEKDPARARLGHPGSPLKMCNVLEYRETKIVYKRYASLYFCVAIEPEDNELISLEIIHRYVELLDKYFGSVCELDIIFNYEKAYFILDELVVGGEIQETSKKNIVRAITAQDMLQEETESPRGSQSLLEEMGLA</sequence>
<dbReference type="GO" id="GO:0035615">
    <property type="term" value="F:clathrin adaptor activity"/>
    <property type="evidence" value="ECO:0007669"/>
    <property type="project" value="InterPro"/>
</dbReference>
<keyword evidence="6" id="KW-0333">Golgi apparatus</keyword>
<dbReference type="InterPro" id="IPR011012">
    <property type="entry name" value="Longin-like_dom_sf"/>
</dbReference>
<dbReference type="GO" id="GO:0030121">
    <property type="term" value="C:AP-1 adaptor complex"/>
    <property type="evidence" value="ECO:0007669"/>
    <property type="project" value="InterPro"/>
</dbReference>
<name>A0AA35QW55_GEOBA</name>
<comment type="similarity">
    <text evidence="3">Belongs to the adaptor complexes small subunit family.</text>
</comment>
<dbReference type="InterPro" id="IPR016635">
    <property type="entry name" value="AP_complex_ssu"/>
</dbReference>
<dbReference type="AlphaFoldDB" id="A0AA35QW55"/>
<evidence type="ECO:0000313" key="11">
    <source>
        <dbReference type="Proteomes" id="UP001174909"/>
    </source>
</evidence>
<keyword evidence="4" id="KW-0813">Transport</keyword>
<evidence type="ECO:0000256" key="4">
    <source>
        <dbReference type="ARBA" id="ARBA00022448"/>
    </source>
</evidence>
<dbReference type="PROSITE" id="PS00989">
    <property type="entry name" value="CLAT_ADAPTOR_S"/>
    <property type="match status" value="1"/>
</dbReference>
<feature type="domain" description="AP complex mu/sigma subunit" evidence="9">
    <location>
        <begin position="60"/>
        <end position="155"/>
    </location>
</feature>
<evidence type="ECO:0000256" key="6">
    <source>
        <dbReference type="ARBA" id="ARBA00023034"/>
    </source>
</evidence>
<accession>A0AA35QW55</accession>
<dbReference type="InterPro" id="IPR000804">
    <property type="entry name" value="Clathrin_sm-chain_CS"/>
</dbReference>
<dbReference type="Gene3D" id="3.30.450.60">
    <property type="match status" value="1"/>
</dbReference>
<evidence type="ECO:0000256" key="1">
    <source>
        <dbReference type="ARBA" id="ARBA00004156"/>
    </source>
</evidence>
<evidence type="ECO:0000256" key="3">
    <source>
        <dbReference type="ARBA" id="ARBA00006972"/>
    </source>
</evidence>
<dbReference type="SUPFAM" id="SSF64356">
    <property type="entry name" value="SNARE-like"/>
    <property type="match status" value="1"/>
</dbReference>
<comment type="caution">
    <text evidence="10">The sequence shown here is derived from an EMBL/GenBank/DDBJ whole genome shotgun (WGS) entry which is preliminary data.</text>
</comment>
<protein>
    <submittedName>
        <fullName evidence="10">AP-1 complex subunit sigma-2</fullName>
    </submittedName>
</protein>
<dbReference type="GO" id="GO:0006886">
    <property type="term" value="P:intracellular protein transport"/>
    <property type="evidence" value="ECO:0007669"/>
    <property type="project" value="InterPro"/>
</dbReference>
<dbReference type="Pfam" id="PF01217">
    <property type="entry name" value="Clat_adaptor_s"/>
    <property type="match status" value="1"/>
</dbReference>
<dbReference type="EMBL" id="CASHTH010000212">
    <property type="protein sequence ID" value="CAI7994486.1"/>
    <property type="molecule type" value="Genomic_DNA"/>
</dbReference>
<keyword evidence="11" id="KW-1185">Reference proteome</keyword>
<evidence type="ECO:0000256" key="5">
    <source>
        <dbReference type="ARBA" id="ARBA00022927"/>
    </source>
</evidence>